<dbReference type="EMBL" id="JANJYI010000005">
    <property type="protein sequence ID" value="KAK2649129.1"/>
    <property type="molecule type" value="Genomic_DNA"/>
</dbReference>
<evidence type="ECO:0008006" key="4">
    <source>
        <dbReference type="Google" id="ProtNLM"/>
    </source>
</evidence>
<dbReference type="InterPro" id="IPR036188">
    <property type="entry name" value="FAD/NAD-bd_sf"/>
</dbReference>
<feature type="chain" id="PRO_5042290351" description="Flavin-containing monooxygenase" evidence="1">
    <location>
        <begin position="26"/>
        <end position="159"/>
    </location>
</feature>
<protein>
    <recommendedName>
        <fullName evidence="4">Flavin-containing monooxygenase</fullName>
    </recommendedName>
</protein>
<comment type="caution">
    <text evidence="2">The sequence shown here is derived from an EMBL/GenBank/DDBJ whole genome shotgun (WGS) entry which is preliminary data.</text>
</comment>
<dbReference type="SUPFAM" id="SSF51905">
    <property type="entry name" value="FAD/NAD(P)-binding domain"/>
    <property type="match status" value="1"/>
</dbReference>
<keyword evidence="3" id="KW-1185">Reference proteome</keyword>
<reference evidence="2" key="1">
    <citation type="journal article" date="2023" name="Plant J.">
        <title>Genome sequences and population genomics provide insights into the demographic history, inbreeding, and mutation load of two 'living fossil' tree species of Dipteronia.</title>
        <authorList>
            <person name="Feng Y."/>
            <person name="Comes H.P."/>
            <person name="Chen J."/>
            <person name="Zhu S."/>
            <person name="Lu R."/>
            <person name="Zhang X."/>
            <person name="Li P."/>
            <person name="Qiu J."/>
            <person name="Olsen K.M."/>
            <person name="Qiu Y."/>
        </authorList>
    </citation>
    <scope>NUCLEOTIDE SEQUENCE</scope>
    <source>
        <strain evidence="2">KIB01</strain>
    </source>
</reference>
<dbReference type="AlphaFoldDB" id="A0AAD9U801"/>
<dbReference type="Proteomes" id="UP001280121">
    <property type="component" value="Unassembled WGS sequence"/>
</dbReference>
<evidence type="ECO:0000313" key="2">
    <source>
        <dbReference type="EMBL" id="KAK2649129.1"/>
    </source>
</evidence>
<gene>
    <name evidence="2" type="ORF">Ddye_016618</name>
</gene>
<sequence>MMLLLFAMDATLSLVLLMFPASIHGQESKYIATIIVSLNPFKINEQVVILIGDSASAVDICRDIAGVAKEVYVASRSVADETYEKYPGYDNMWHYPMIESACEDGNVVFQNGNVVLADVILHCTGYFTLCLPFPGFRGNFNSMDIMCYMILYKIVMNEL</sequence>
<feature type="signal peptide" evidence="1">
    <location>
        <begin position="1"/>
        <end position="25"/>
    </location>
</feature>
<keyword evidence="1" id="KW-0732">Signal</keyword>
<organism evidence="2 3">
    <name type="scientific">Dipteronia dyeriana</name>
    <dbReference type="NCBI Taxonomy" id="168575"/>
    <lineage>
        <taxon>Eukaryota</taxon>
        <taxon>Viridiplantae</taxon>
        <taxon>Streptophyta</taxon>
        <taxon>Embryophyta</taxon>
        <taxon>Tracheophyta</taxon>
        <taxon>Spermatophyta</taxon>
        <taxon>Magnoliopsida</taxon>
        <taxon>eudicotyledons</taxon>
        <taxon>Gunneridae</taxon>
        <taxon>Pentapetalae</taxon>
        <taxon>rosids</taxon>
        <taxon>malvids</taxon>
        <taxon>Sapindales</taxon>
        <taxon>Sapindaceae</taxon>
        <taxon>Hippocastanoideae</taxon>
        <taxon>Acereae</taxon>
        <taxon>Dipteronia</taxon>
    </lineage>
</organism>
<evidence type="ECO:0000256" key="1">
    <source>
        <dbReference type="SAM" id="SignalP"/>
    </source>
</evidence>
<evidence type="ECO:0000313" key="3">
    <source>
        <dbReference type="Proteomes" id="UP001280121"/>
    </source>
</evidence>
<proteinExistence type="predicted"/>
<accession>A0AAD9U801</accession>
<name>A0AAD9U801_9ROSI</name>
<dbReference type="Gene3D" id="3.50.50.60">
    <property type="entry name" value="FAD/NAD(P)-binding domain"/>
    <property type="match status" value="2"/>
</dbReference>